<sequence>MGSHVVEVLRQGLWASLTGGWFYDPYLSLFSNTFHLYLWLLLFVAPFVIQLTVPKYVALVAWSLYCLLIGVLFIVIKVVNFKLHKLFDTNEKIEAPNDASSSWTRAQSVSPTSIEQIELQEFSNSAGLRASQTSPTDDLEPKTNVTVVVDVERNGAGDVGATGEDGGKGVKSLEDITSMEDIVSLEALQLDQLKTNAASDKNDRVRSFRRTVKAMSTQVTPQTSPLIGHKRRAISQERWPSSVTSITTPPPTLRRHQIQYHSQRVTRGHNITYRRRSKSVLDSPHGSHMLIGESRTEERPPLTLEWAGHPHPSPRPRHRHRHRQMSLEEPLSGSAARRYSLDLKPRRGRSRDRLGTATQSSNILVRTESEKSEDLKALRDTLLIRSHKRKISTVSEPCDPFGESGSSDDSSSNRKQSNKILTKPQSVSSSGVELRTEPTLPIGCGHIPENDVVNASSGSTSLPASKACISEQEELVKSAESGVSKDNDVTDTLNESNNNNDSDTSCNAKQSSNSATSCSTASSYLPSHSETAEPVTCLSVVQEMLELESPRSPIADPPLSAAGAARSADAGAIPKVSKQSSSKPSRHLSDSENIALVSGEDTQSSPSSSVSGCERQALLVTALSKAESSENTPPLYNSNEGPIRPRRSVHRFTSLGSSEHRNSVRRARYYGSHSSWGSRRSSRSRRHSDSEHPVFTAQNEGRAEEPPTEQWHFFKDTDVFYYIECTITISILHGMFCHTFEMPKWLMT</sequence>
<dbReference type="GO" id="GO:0016020">
    <property type="term" value="C:membrane"/>
    <property type="evidence" value="ECO:0007669"/>
    <property type="project" value="UniProtKB-SubCell"/>
</dbReference>
<feature type="region of interest" description="Disordered" evidence="2">
    <location>
        <begin position="623"/>
        <end position="647"/>
    </location>
</feature>
<comment type="caution">
    <text evidence="3">The sequence shown here is derived from an EMBL/GenBank/DDBJ whole genome shotgun (WGS) entry which is preliminary data.</text>
</comment>
<comment type="similarity">
    <text evidence="1">Belongs to the pecanex family.</text>
</comment>
<dbReference type="AlphaFoldDB" id="A0A7J7IYK3"/>
<dbReference type="OrthoDB" id="10037631at2759"/>
<keyword evidence="4" id="KW-1185">Reference proteome</keyword>
<feature type="region of interest" description="Disordered" evidence="2">
    <location>
        <begin position="215"/>
        <end position="251"/>
    </location>
</feature>
<feature type="compositionally biased region" description="Polar residues" evidence="2">
    <location>
        <begin position="629"/>
        <end position="640"/>
    </location>
</feature>
<gene>
    <name evidence="3" type="ORF">EB796_023374</name>
</gene>
<name>A0A7J7IYK3_BUGNE</name>
<evidence type="ECO:0000313" key="4">
    <source>
        <dbReference type="Proteomes" id="UP000593567"/>
    </source>
</evidence>
<feature type="compositionally biased region" description="Low complexity" evidence="2">
    <location>
        <begin position="560"/>
        <end position="583"/>
    </location>
</feature>
<dbReference type="Proteomes" id="UP000593567">
    <property type="component" value="Unassembled WGS sequence"/>
</dbReference>
<reference evidence="3" key="1">
    <citation type="submission" date="2020-06" db="EMBL/GenBank/DDBJ databases">
        <title>Draft genome of Bugula neritina, a colonial animal packing powerful symbionts and potential medicines.</title>
        <authorList>
            <person name="Rayko M."/>
        </authorList>
    </citation>
    <scope>NUCLEOTIDE SEQUENCE [LARGE SCALE GENOMIC DNA]</scope>
    <source>
        <strain evidence="3">Kwan_BN1</strain>
    </source>
</reference>
<keyword evidence="1" id="KW-1133">Transmembrane helix</keyword>
<evidence type="ECO:0000256" key="2">
    <source>
        <dbReference type="SAM" id="MobiDB-lite"/>
    </source>
</evidence>
<feature type="compositionally biased region" description="Basic residues" evidence="2">
    <location>
        <begin position="312"/>
        <end position="324"/>
    </location>
</feature>
<feature type="region of interest" description="Disordered" evidence="2">
    <location>
        <begin position="673"/>
        <end position="707"/>
    </location>
</feature>
<dbReference type="InterPro" id="IPR039797">
    <property type="entry name" value="Pecanex"/>
</dbReference>
<feature type="region of interest" description="Disordered" evidence="2">
    <location>
        <begin position="278"/>
        <end position="374"/>
    </location>
</feature>
<feature type="transmembrane region" description="Helical" evidence="1">
    <location>
        <begin position="26"/>
        <end position="49"/>
    </location>
</feature>
<dbReference type="PANTHER" id="PTHR12372">
    <property type="entry name" value="PECANEX"/>
    <property type="match status" value="1"/>
</dbReference>
<feature type="region of interest" description="Disordered" evidence="2">
    <location>
        <begin position="551"/>
        <end position="590"/>
    </location>
</feature>
<protein>
    <recommendedName>
        <fullName evidence="1">Pecanex-like protein</fullName>
    </recommendedName>
</protein>
<comment type="caution">
    <text evidence="1">Lacks conserved residue(s) required for the propagation of feature annotation.</text>
</comment>
<organism evidence="3 4">
    <name type="scientific">Bugula neritina</name>
    <name type="common">Brown bryozoan</name>
    <name type="synonym">Sertularia neritina</name>
    <dbReference type="NCBI Taxonomy" id="10212"/>
    <lineage>
        <taxon>Eukaryota</taxon>
        <taxon>Metazoa</taxon>
        <taxon>Spiralia</taxon>
        <taxon>Lophotrochozoa</taxon>
        <taxon>Bryozoa</taxon>
        <taxon>Gymnolaemata</taxon>
        <taxon>Cheilostomatida</taxon>
        <taxon>Flustrina</taxon>
        <taxon>Buguloidea</taxon>
        <taxon>Bugulidae</taxon>
        <taxon>Bugula</taxon>
    </lineage>
</organism>
<evidence type="ECO:0000313" key="3">
    <source>
        <dbReference type="EMBL" id="KAF6018288.1"/>
    </source>
</evidence>
<feature type="compositionally biased region" description="Polar residues" evidence="2">
    <location>
        <begin position="413"/>
        <end position="431"/>
    </location>
</feature>
<feature type="compositionally biased region" description="Polar residues" evidence="2">
    <location>
        <begin position="215"/>
        <end position="225"/>
    </location>
</feature>
<comment type="subcellular location">
    <subcellularLocation>
        <location evidence="1">Membrane</location>
        <topology evidence="1">Multi-pass membrane protein</topology>
    </subcellularLocation>
</comment>
<accession>A0A7J7IYK3</accession>
<evidence type="ECO:0000256" key="1">
    <source>
        <dbReference type="RuleBase" id="RU367089"/>
    </source>
</evidence>
<feature type="region of interest" description="Disordered" evidence="2">
    <location>
        <begin position="478"/>
        <end position="529"/>
    </location>
</feature>
<dbReference type="PANTHER" id="PTHR12372:SF7">
    <property type="entry name" value="PROTEIN PECANEX"/>
    <property type="match status" value="1"/>
</dbReference>
<keyword evidence="1" id="KW-0812">Transmembrane</keyword>
<feature type="compositionally biased region" description="Low complexity" evidence="2">
    <location>
        <begin position="490"/>
        <end position="523"/>
    </location>
</feature>
<feature type="transmembrane region" description="Helical" evidence="1">
    <location>
        <begin position="56"/>
        <end position="76"/>
    </location>
</feature>
<keyword evidence="1" id="KW-0472">Membrane</keyword>
<dbReference type="EMBL" id="VXIV02003323">
    <property type="protein sequence ID" value="KAF6018288.1"/>
    <property type="molecule type" value="Genomic_DNA"/>
</dbReference>
<proteinExistence type="inferred from homology"/>
<feature type="region of interest" description="Disordered" evidence="2">
    <location>
        <begin position="394"/>
        <end position="434"/>
    </location>
</feature>